<dbReference type="EMBL" id="VZRQ01003301">
    <property type="protein sequence ID" value="NWV91220.1"/>
    <property type="molecule type" value="Genomic_DNA"/>
</dbReference>
<dbReference type="AlphaFoldDB" id="A0A7K6IT06"/>
<dbReference type="PANTHER" id="PTHR41694">
    <property type="entry name" value="ENDOGENOUS RETROVIRUS GROUP K MEMBER POL PROTEIN"/>
    <property type="match status" value="1"/>
</dbReference>
<name>A0A7K6IT06_9CORV</name>
<keyword evidence="5" id="KW-0378">Hydrolase</keyword>
<dbReference type="Gene3D" id="1.10.340.70">
    <property type="match status" value="1"/>
</dbReference>
<evidence type="ECO:0000313" key="9">
    <source>
        <dbReference type="Proteomes" id="UP000574967"/>
    </source>
</evidence>
<dbReference type="SUPFAM" id="SSF53098">
    <property type="entry name" value="Ribonuclease H-like"/>
    <property type="match status" value="1"/>
</dbReference>
<dbReference type="GO" id="GO:0004519">
    <property type="term" value="F:endonuclease activity"/>
    <property type="evidence" value="ECO:0007669"/>
    <property type="project" value="UniProtKB-KW"/>
</dbReference>
<evidence type="ECO:0000256" key="5">
    <source>
        <dbReference type="ARBA" id="ARBA00022801"/>
    </source>
</evidence>
<dbReference type="GO" id="GO:0016787">
    <property type="term" value="F:hydrolase activity"/>
    <property type="evidence" value="ECO:0007669"/>
    <property type="project" value="UniProtKB-KW"/>
</dbReference>
<feature type="non-terminal residue" evidence="8">
    <location>
        <position position="278"/>
    </location>
</feature>
<keyword evidence="9" id="KW-1185">Reference proteome</keyword>
<organism evidence="8 9">
    <name type="scientific">Machaerirhynchus nigripectus</name>
    <dbReference type="NCBI Taxonomy" id="1160894"/>
    <lineage>
        <taxon>Eukaryota</taxon>
        <taxon>Metazoa</taxon>
        <taxon>Chordata</taxon>
        <taxon>Craniata</taxon>
        <taxon>Vertebrata</taxon>
        <taxon>Euteleostomi</taxon>
        <taxon>Archelosauria</taxon>
        <taxon>Archosauria</taxon>
        <taxon>Dinosauria</taxon>
        <taxon>Saurischia</taxon>
        <taxon>Theropoda</taxon>
        <taxon>Coelurosauria</taxon>
        <taxon>Aves</taxon>
        <taxon>Neognathae</taxon>
        <taxon>Neoaves</taxon>
        <taxon>Telluraves</taxon>
        <taxon>Australaves</taxon>
        <taxon>Passeriformes</taxon>
        <taxon>Corvoidea</taxon>
        <taxon>Dicruridae</taxon>
        <taxon>Machaerirhynchus</taxon>
    </lineage>
</organism>
<accession>A0A7K6IT06</accession>
<sequence>IHQNHHWGSRALVDHFTRTFMCLGIFELANQVTRDCLVCQKVNKKQMRNTVHGGISLAIRPFQSVQIDFTEMPPCQRWKYLLVIVDHLTHWVEAYPTTNNKAHTVSKVILEHIIPRFGICHRVDSDRGTHFTSQVLQQVTAQLGIDWKLHVPWHPQSSGRVERMNQTIKKTLTKLMLETKWSWVKCLPLALLRIRTQPRSDSGCSPYEMMYGLPYLASPHEIEAKEHGDSNVQSYVQMISRNITQLKEKGLLAQTPPLDYALHKISPGDWVLIKSWKD</sequence>
<proteinExistence type="predicted"/>
<gene>
    <name evidence="8" type="primary">Tf26_0</name>
    <name evidence="8" type="ORF">MACNIG_R15526</name>
</gene>
<reference evidence="8 9" key="1">
    <citation type="submission" date="2019-09" db="EMBL/GenBank/DDBJ databases">
        <title>Bird 10,000 Genomes (B10K) Project - Family phase.</title>
        <authorList>
            <person name="Zhang G."/>
        </authorList>
    </citation>
    <scope>NUCLEOTIDE SEQUENCE [LARGE SCALE GENOMIC DNA]</scope>
    <source>
        <strain evidence="8">B10K-DU-029-43</strain>
        <tissue evidence="8">Heart</tissue>
    </source>
</reference>
<dbReference type="InterPro" id="IPR036397">
    <property type="entry name" value="RNaseH_sf"/>
</dbReference>
<dbReference type="GO" id="GO:0003676">
    <property type="term" value="F:nucleic acid binding"/>
    <property type="evidence" value="ECO:0007669"/>
    <property type="project" value="InterPro"/>
</dbReference>
<feature type="domain" description="Integrase catalytic" evidence="7">
    <location>
        <begin position="57"/>
        <end position="214"/>
    </location>
</feature>
<dbReference type="GO" id="GO:0015074">
    <property type="term" value="P:DNA integration"/>
    <property type="evidence" value="ECO:0007669"/>
    <property type="project" value="InterPro"/>
</dbReference>
<dbReference type="PROSITE" id="PS50994">
    <property type="entry name" value="INTEGRASE"/>
    <property type="match status" value="1"/>
</dbReference>
<keyword evidence="1" id="KW-0808">Transferase</keyword>
<dbReference type="Gene3D" id="3.30.420.10">
    <property type="entry name" value="Ribonuclease H-like superfamily/Ribonuclease H"/>
    <property type="match status" value="1"/>
</dbReference>
<dbReference type="PANTHER" id="PTHR41694:SF5">
    <property type="entry name" value="RIBONUCLEASE H"/>
    <property type="match status" value="1"/>
</dbReference>
<keyword evidence="3" id="KW-0540">Nuclease</keyword>
<evidence type="ECO:0000313" key="8">
    <source>
        <dbReference type="EMBL" id="NWV91220.1"/>
    </source>
</evidence>
<feature type="non-terminal residue" evidence="8">
    <location>
        <position position="1"/>
    </location>
</feature>
<dbReference type="Pfam" id="PF00665">
    <property type="entry name" value="rve"/>
    <property type="match status" value="1"/>
</dbReference>
<evidence type="ECO:0000259" key="7">
    <source>
        <dbReference type="PROSITE" id="PS50994"/>
    </source>
</evidence>
<keyword evidence="2" id="KW-0548">Nucleotidyltransferase</keyword>
<dbReference type="GO" id="GO:0003964">
    <property type="term" value="F:RNA-directed DNA polymerase activity"/>
    <property type="evidence" value="ECO:0007669"/>
    <property type="project" value="UniProtKB-KW"/>
</dbReference>
<dbReference type="Proteomes" id="UP000574967">
    <property type="component" value="Unassembled WGS sequence"/>
</dbReference>
<evidence type="ECO:0000256" key="3">
    <source>
        <dbReference type="ARBA" id="ARBA00022722"/>
    </source>
</evidence>
<evidence type="ECO:0000256" key="2">
    <source>
        <dbReference type="ARBA" id="ARBA00022695"/>
    </source>
</evidence>
<evidence type="ECO:0000256" key="6">
    <source>
        <dbReference type="ARBA" id="ARBA00022918"/>
    </source>
</evidence>
<protein>
    <submittedName>
        <fullName evidence="8">TF26 protein</fullName>
    </submittedName>
</protein>
<dbReference type="InterPro" id="IPR001584">
    <property type="entry name" value="Integrase_cat-core"/>
</dbReference>
<keyword evidence="4" id="KW-0255">Endonuclease</keyword>
<evidence type="ECO:0000256" key="4">
    <source>
        <dbReference type="ARBA" id="ARBA00022759"/>
    </source>
</evidence>
<dbReference type="InterPro" id="IPR012337">
    <property type="entry name" value="RNaseH-like_sf"/>
</dbReference>
<comment type="caution">
    <text evidence="8">The sequence shown here is derived from an EMBL/GenBank/DDBJ whole genome shotgun (WGS) entry which is preliminary data.</text>
</comment>
<evidence type="ECO:0000256" key="1">
    <source>
        <dbReference type="ARBA" id="ARBA00022679"/>
    </source>
</evidence>
<keyword evidence="6" id="KW-0695">RNA-directed DNA polymerase</keyword>